<evidence type="ECO:0000256" key="1">
    <source>
        <dbReference type="SAM" id="Coils"/>
    </source>
</evidence>
<dbReference type="Gene3D" id="2.40.160.10">
    <property type="entry name" value="Porin"/>
    <property type="match status" value="1"/>
</dbReference>
<dbReference type="Proteomes" id="UP001165384">
    <property type="component" value="Unassembled WGS sequence"/>
</dbReference>
<feature type="coiled-coil region" evidence="1">
    <location>
        <begin position="29"/>
        <end position="56"/>
    </location>
</feature>
<organism evidence="3 4">
    <name type="scientific">Dechloromonas hankyongensis</name>
    <dbReference type="NCBI Taxonomy" id="2908002"/>
    <lineage>
        <taxon>Bacteria</taxon>
        <taxon>Pseudomonadati</taxon>
        <taxon>Pseudomonadota</taxon>
        <taxon>Betaproteobacteria</taxon>
        <taxon>Rhodocyclales</taxon>
        <taxon>Azonexaceae</taxon>
        <taxon>Dechloromonas</taxon>
    </lineage>
</organism>
<sequence>MQKNIAMVALLAVAGAAQAAENADLAAIRVQIDEMKKSYEQRIAALEQKLAQAESRGSSPSAPVVVEAIQPAAASASSFNPEVSLILQGQYKNMKDVAERGITGFYPAGGHDHGDGSIPGISKRGFSVDHTELVLAANVDPYWRGQAIVAMVDGSAEVEEAWFQSLGLGGGIGLKGGRFRSGIGYLNEQHPHMWDFADAPLMYRAMFGDEGSYVQDGVQFKWLAPTDTFIEFGAEAGRGAAFPGTDRNRNGSGAASAFAHVGGDVGMSNNWRAGVSYLKTKAKEREGHFDDIGGVEALGKFTGDSATWLADFVWKWAPNGNPQYRNFKFQAEYFNRREQGHLLCDDADASSPGACSGGVNSGYRTRQSGWYAQGVYQFIPNWRAGLRYEQLDSGQRDFGINAANLALADYRPKKASAMVDYSWSEFSRVRLQLAQDKSMLGITDNQLTLQYVMSLGAHGAHKF</sequence>
<gene>
    <name evidence="3" type="ORF">LZ012_03315</name>
</gene>
<comment type="caution">
    <text evidence="3">The sequence shown here is derived from an EMBL/GenBank/DDBJ whole genome shotgun (WGS) entry which is preliminary data.</text>
</comment>
<evidence type="ECO:0000256" key="2">
    <source>
        <dbReference type="SAM" id="SignalP"/>
    </source>
</evidence>
<dbReference type="SUPFAM" id="SSF56935">
    <property type="entry name" value="Porins"/>
    <property type="match status" value="1"/>
</dbReference>
<reference evidence="3" key="1">
    <citation type="submission" date="2022-01" db="EMBL/GenBank/DDBJ databases">
        <authorList>
            <person name="Jo J.-H."/>
            <person name="Im W.-T."/>
        </authorList>
    </citation>
    <scope>NUCLEOTIDE SEQUENCE</scope>
    <source>
        <strain evidence="3">XY25</strain>
    </source>
</reference>
<keyword evidence="1" id="KW-0175">Coiled coil</keyword>
<name>A0ABS9JYN7_9RHOO</name>
<keyword evidence="2" id="KW-0732">Signal</keyword>
<accession>A0ABS9JYN7</accession>
<dbReference type="InterPro" id="IPR023614">
    <property type="entry name" value="Porin_dom_sf"/>
</dbReference>
<evidence type="ECO:0000313" key="4">
    <source>
        <dbReference type="Proteomes" id="UP001165384"/>
    </source>
</evidence>
<feature type="chain" id="PRO_5045877229" evidence="2">
    <location>
        <begin position="20"/>
        <end position="463"/>
    </location>
</feature>
<proteinExistence type="predicted"/>
<feature type="signal peptide" evidence="2">
    <location>
        <begin position="1"/>
        <end position="19"/>
    </location>
</feature>
<keyword evidence="3" id="KW-0675">Receptor</keyword>
<dbReference type="RefSeq" id="WP_275707521.1">
    <property type="nucleotide sequence ID" value="NZ_JAKLTN010000001.1"/>
</dbReference>
<evidence type="ECO:0000313" key="3">
    <source>
        <dbReference type="EMBL" id="MCG2576020.1"/>
    </source>
</evidence>
<dbReference type="EMBL" id="JAKLTN010000001">
    <property type="protein sequence ID" value="MCG2576020.1"/>
    <property type="molecule type" value="Genomic_DNA"/>
</dbReference>
<protein>
    <submittedName>
        <fullName evidence="3">TonB-dependent receptor</fullName>
    </submittedName>
</protein>
<keyword evidence="4" id="KW-1185">Reference proteome</keyword>